<sequence length="333" mass="35523">MSATPPHKDANAALPALDVVLVAFDGVEPIDLAGPASVFSKAEALRPGRYRLHLASPDGGPVRSNAGLYLAVDGALSHAPTPPDTVIVAGGDAAGVRAAIHARLAPDWLAGVAPRTRRVASVCTGAFVLAAAGLLDGREATTHWAACEQLQVLYPRVQVRRECIYVRDGPVWTSAGVTTGIELALALVEDDLGREVSMDIARALALPLLRDGGQAQLSPMLQAQAAASRRLRDLPAWIATHLQDDLSVAALAQRVSMSPRHFARSFAAEIGCTPARYVAQQRLQAAEQLLRRTQWPQERIAGHCGYGSVDALQRAFVRRHGVPPQAWRRRSGP</sequence>
<dbReference type="AlphaFoldDB" id="A0AA46DAG3"/>
<dbReference type="PANTHER" id="PTHR43130:SF3">
    <property type="entry name" value="HTH-TYPE TRANSCRIPTIONAL REGULATOR RV1931C"/>
    <property type="match status" value="1"/>
</dbReference>
<dbReference type="InterPro" id="IPR029062">
    <property type="entry name" value="Class_I_gatase-like"/>
</dbReference>
<dbReference type="InterPro" id="IPR002818">
    <property type="entry name" value="DJ-1/PfpI"/>
</dbReference>
<dbReference type="Gene3D" id="1.10.10.60">
    <property type="entry name" value="Homeodomain-like"/>
    <property type="match status" value="1"/>
</dbReference>
<evidence type="ECO:0000259" key="3">
    <source>
        <dbReference type="PROSITE" id="PS01124"/>
    </source>
</evidence>
<dbReference type="Proteomes" id="UP000294772">
    <property type="component" value="Unassembled WGS sequence"/>
</dbReference>
<evidence type="ECO:0000256" key="1">
    <source>
        <dbReference type="ARBA" id="ARBA00023015"/>
    </source>
</evidence>
<dbReference type="InterPro" id="IPR052158">
    <property type="entry name" value="INH-QAR"/>
</dbReference>
<evidence type="ECO:0000313" key="4">
    <source>
        <dbReference type="EMBL" id="TCP02778.1"/>
    </source>
</evidence>
<dbReference type="EMBL" id="SLXF01000015">
    <property type="protein sequence ID" value="TCP02778.1"/>
    <property type="molecule type" value="Genomic_DNA"/>
</dbReference>
<dbReference type="Pfam" id="PF12833">
    <property type="entry name" value="HTH_18"/>
    <property type="match status" value="1"/>
</dbReference>
<dbReference type="RefSeq" id="WP_132766328.1">
    <property type="nucleotide sequence ID" value="NZ_CP110416.1"/>
</dbReference>
<dbReference type="SUPFAM" id="SSF46689">
    <property type="entry name" value="Homeodomain-like"/>
    <property type="match status" value="2"/>
</dbReference>
<gene>
    <name evidence="4" type="ORF">EV676_11532</name>
</gene>
<dbReference type="Gene3D" id="3.40.50.880">
    <property type="match status" value="1"/>
</dbReference>
<dbReference type="GO" id="GO:0043565">
    <property type="term" value="F:sequence-specific DNA binding"/>
    <property type="evidence" value="ECO:0007669"/>
    <property type="project" value="InterPro"/>
</dbReference>
<accession>A0AA46DAG3</accession>
<reference evidence="4 5" key="1">
    <citation type="submission" date="2019-03" db="EMBL/GenBank/DDBJ databases">
        <title>Genomic Encyclopedia of Type Strains, Phase IV (KMG-IV): sequencing the most valuable type-strain genomes for metagenomic binning, comparative biology and taxonomic classification.</title>
        <authorList>
            <person name="Goeker M."/>
        </authorList>
    </citation>
    <scope>NUCLEOTIDE SEQUENCE [LARGE SCALE GENOMIC DNA]</scope>
    <source>
        <strain evidence="4 5">DSM 15264</strain>
    </source>
</reference>
<evidence type="ECO:0000256" key="2">
    <source>
        <dbReference type="ARBA" id="ARBA00023163"/>
    </source>
</evidence>
<organism evidence="4 5">
    <name type="scientific">Caldimonas thermodepolymerans</name>
    <dbReference type="NCBI Taxonomy" id="215580"/>
    <lineage>
        <taxon>Bacteria</taxon>
        <taxon>Pseudomonadati</taxon>
        <taxon>Pseudomonadota</taxon>
        <taxon>Betaproteobacteria</taxon>
        <taxon>Burkholderiales</taxon>
        <taxon>Sphaerotilaceae</taxon>
        <taxon>Caldimonas</taxon>
    </lineage>
</organism>
<name>A0AA46DAG3_9BURK</name>
<proteinExistence type="predicted"/>
<dbReference type="SMART" id="SM00342">
    <property type="entry name" value="HTH_ARAC"/>
    <property type="match status" value="1"/>
</dbReference>
<dbReference type="CDD" id="cd03137">
    <property type="entry name" value="GATase1_AraC_1"/>
    <property type="match status" value="1"/>
</dbReference>
<evidence type="ECO:0000313" key="5">
    <source>
        <dbReference type="Proteomes" id="UP000294772"/>
    </source>
</evidence>
<feature type="domain" description="HTH araC/xylS-type" evidence="3">
    <location>
        <begin position="232"/>
        <end position="330"/>
    </location>
</feature>
<dbReference type="Pfam" id="PF01965">
    <property type="entry name" value="DJ-1_PfpI"/>
    <property type="match status" value="1"/>
</dbReference>
<dbReference type="PROSITE" id="PS01124">
    <property type="entry name" value="HTH_ARAC_FAMILY_2"/>
    <property type="match status" value="1"/>
</dbReference>
<dbReference type="InterPro" id="IPR009057">
    <property type="entry name" value="Homeodomain-like_sf"/>
</dbReference>
<protein>
    <submittedName>
        <fullName evidence="4">Transcriptional regulator GlxA family with amidase domain</fullName>
    </submittedName>
</protein>
<keyword evidence="2" id="KW-0804">Transcription</keyword>
<dbReference type="PANTHER" id="PTHR43130">
    <property type="entry name" value="ARAC-FAMILY TRANSCRIPTIONAL REGULATOR"/>
    <property type="match status" value="1"/>
</dbReference>
<dbReference type="InterPro" id="IPR018060">
    <property type="entry name" value="HTH_AraC"/>
</dbReference>
<comment type="caution">
    <text evidence="4">The sequence shown here is derived from an EMBL/GenBank/DDBJ whole genome shotgun (WGS) entry which is preliminary data.</text>
</comment>
<dbReference type="SUPFAM" id="SSF52317">
    <property type="entry name" value="Class I glutamine amidotransferase-like"/>
    <property type="match status" value="1"/>
</dbReference>
<dbReference type="GO" id="GO:0003700">
    <property type="term" value="F:DNA-binding transcription factor activity"/>
    <property type="evidence" value="ECO:0007669"/>
    <property type="project" value="InterPro"/>
</dbReference>
<keyword evidence="1" id="KW-0805">Transcription regulation</keyword>